<dbReference type="InterPro" id="IPR036237">
    <property type="entry name" value="Xyl_isomerase-like_sf"/>
</dbReference>
<evidence type="ECO:0000313" key="2">
    <source>
        <dbReference type="EMBL" id="OIP99733.1"/>
    </source>
</evidence>
<dbReference type="PANTHER" id="PTHR21445">
    <property type="entry name" value="ENDONUCLEASE IV ENDODEOXYRIBONUCLEASE IV"/>
    <property type="match status" value="1"/>
</dbReference>
<accession>A0A1J5IRA6</accession>
<dbReference type="STRING" id="1817892.AUK40_00555"/>
<name>A0A1J5IRA6_9BACT</name>
<dbReference type="SMART" id="SM00518">
    <property type="entry name" value="AP2Ec"/>
    <property type="match status" value="1"/>
</dbReference>
<dbReference type="InterPro" id="IPR001719">
    <property type="entry name" value="AP_endonuc_2"/>
</dbReference>
<sequence>MKMLRFGPGGIPLSTKERSTFSGIERIRELGLDCMEIEFVHGVNLKEPEARRIGKRAQELDIRLSAHGPYYINLASLEKQKIGASRAMLVQTARACSWLGADRFTFHAAFYQKRDKSRIYEMVKEQIRIMRSTMDEVGLKNVRIDPELTGKATQFGDLGELIALAKEIKGVQFCIDFAHAQARSAGEVNGYEAFAAMLQQIRDGLGQTALDDMHIHMSGINFTAKGERNHLPLADATIDWQGLLRALKDFSVGGLLVCESPDLEGDAMRMKEFFTQQ</sequence>
<dbReference type="Pfam" id="PF01261">
    <property type="entry name" value="AP_endonuc_2"/>
    <property type="match status" value="1"/>
</dbReference>
<dbReference type="GO" id="GO:0008081">
    <property type="term" value="F:phosphoric diester hydrolase activity"/>
    <property type="evidence" value="ECO:0007669"/>
    <property type="project" value="TreeGrafter"/>
</dbReference>
<dbReference type="AlphaFoldDB" id="A0A1J5IRA6"/>
<dbReference type="SUPFAM" id="SSF51658">
    <property type="entry name" value="Xylose isomerase-like"/>
    <property type="match status" value="1"/>
</dbReference>
<dbReference type="EMBL" id="MNZT01000010">
    <property type="protein sequence ID" value="OIP99733.1"/>
    <property type="molecule type" value="Genomic_DNA"/>
</dbReference>
<dbReference type="GO" id="GO:0003677">
    <property type="term" value="F:DNA binding"/>
    <property type="evidence" value="ECO:0007669"/>
    <property type="project" value="InterPro"/>
</dbReference>
<proteinExistence type="predicted"/>
<dbReference type="GO" id="GO:0003906">
    <property type="term" value="F:DNA-(apurinic or apyrimidinic site) endonuclease activity"/>
    <property type="evidence" value="ECO:0007669"/>
    <property type="project" value="TreeGrafter"/>
</dbReference>
<feature type="domain" description="Xylose isomerase-like TIM barrel" evidence="1">
    <location>
        <begin position="25"/>
        <end position="268"/>
    </location>
</feature>
<dbReference type="GO" id="GO:0006284">
    <property type="term" value="P:base-excision repair"/>
    <property type="evidence" value="ECO:0007669"/>
    <property type="project" value="TreeGrafter"/>
</dbReference>
<evidence type="ECO:0000259" key="1">
    <source>
        <dbReference type="Pfam" id="PF01261"/>
    </source>
</evidence>
<dbReference type="Proteomes" id="UP000183245">
    <property type="component" value="Unassembled WGS sequence"/>
</dbReference>
<dbReference type="InterPro" id="IPR013022">
    <property type="entry name" value="Xyl_isomerase-like_TIM-brl"/>
</dbReference>
<dbReference type="PANTHER" id="PTHR21445:SF0">
    <property type="entry name" value="APURINIC-APYRIMIDINIC ENDONUCLEASE"/>
    <property type="match status" value="1"/>
</dbReference>
<organism evidence="2 3">
    <name type="scientific">Candidatus Wirthbacteria bacterium CG2_30_54_11</name>
    <dbReference type="NCBI Taxonomy" id="1817892"/>
    <lineage>
        <taxon>Bacteria</taxon>
        <taxon>Candidatus Wirthbacteria</taxon>
    </lineage>
</organism>
<evidence type="ECO:0000313" key="3">
    <source>
        <dbReference type="Proteomes" id="UP000183245"/>
    </source>
</evidence>
<dbReference type="Gene3D" id="3.20.20.150">
    <property type="entry name" value="Divalent-metal-dependent TIM barrel enzymes"/>
    <property type="match status" value="1"/>
</dbReference>
<gene>
    <name evidence="2" type="ORF">AUK40_00555</name>
</gene>
<protein>
    <recommendedName>
        <fullName evidence="1">Xylose isomerase-like TIM barrel domain-containing protein</fullName>
    </recommendedName>
</protein>
<reference evidence="2 3" key="1">
    <citation type="journal article" date="2016" name="Environ. Microbiol.">
        <title>Genomic resolution of a cold subsurface aquifer community provides metabolic insights for novel microbes adapted to high CO concentrations.</title>
        <authorList>
            <person name="Probst A.J."/>
            <person name="Castelle C.J."/>
            <person name="Singh A."/>
            <person name="Brown C.T."/>
            <person name="Anantharaman K."/>
            <person name="Sharon I."/>
            <person name="Hug L.A."/>
            <person name="Burstein D."/>
            <person name="Emerson J.B."/>
            <person name="Thomas B.C."/>
            <person name="Banfield J.F."/>
        </authorList>
    </citation>
    <scope>NUCLEOTIDE SEQUENCE [LARGE SCALE GENOMIC DNA]</scope>
    <source>
        <strain evidence="2">CG2_30_54_11</strain>
    </source>
</reference>
<dbReference type="GO" id="GO:0008270">
    <property type="term" value="F:zinc ion binding"/>
    <property type="evidence" value="ECO:0007669"/>
    <property type="project" value="InterPro"/>
</dbReference>
<comment type="caution">
    <text evidence="2">The sequence shown here is derived from an EMBL/GenBank/DDBJ whole genome shotgun (WGS) entry which is preliminary data.</text>
</comment>
<dbReference type="FunFam" id="3.20.20.150:FF:000017">
    <property type="entry name" value="Endonuclease IV related protein"/>
    <property type="match status" value="1"/>
</dbReference>